<comment type="caution">
    <text evidence="1">The sequence shown here is derived from an EMBL/GenBank/DDBJ whole genome shotgun (WGS) entry which is preliminary data.</text>
</comment>
<evidence type="ECO:0000313" key="2">
    <source>
        <dbReference type="Proteomes" id="UP000003233"/>
    </source>
</evidence>
<evidence type="ECO:0008006" key="3">
    <source>
        <dbReference type="Google" id="ProtNLM"/>
    </source>
</evidence>
<dbReference type="PATRIC" id="fig|457404.5.peg.3512"/>
<name>S2L1A7_9FUSO</name>
<accession>S2L1A7</accession>
<protein>
    <recommendedName>
        <fullName evidence="3">Conjugal transfer protein TraD</fullName>
    </recommendedName>
</protein>
<evidence type="ECO:0000313" key="1">
    <source>
        <dbReference type="EMBL" id="EPC08980.1"/>
    </source>
</evidence>
<dbReference type="Pfam" id="PF06412">
    <property type="entry name" value="TraD"/>
    <property type="match status" value="1"/>
</dbReference>
<sequence length="144" mass="17159">MKDKIAALEEKLMKVNLKLRKYNREGINPRKSRAKHLIEIGALLEIAEIAQEDKGMLLGYFLNLKNYNAEERKKMKIVGDILLNQRKEDREQRRKLIGEKEIQELLKLSKEKKIFETIVNDFKKKLLEELTIKEYRIILDKYSD</sequence>
<dbReference type="AlphaFoldDB" id="S2L1A7"/>
<reference evidence="1 2" key="1">
    <citation type="submission" date="2012-07" db="EMBL/GenBank/DDBJ databases">
        <title>The Genome Sequence of Fusobacterium ulcerans 12_1B.</title>
        <authorList>
            <consortium name="The Broad Institute Genome Sequencing Platform"/>
            <person name="Earl A."/>
            <person name="Ward D."/>
            <person name="Feldgarden M."/>
            <person name="Gevers D."/>
            <person name="Strauss J."/>
            <person name="Ambrose C.E."/>
            <person name="Allen-Vercoe E."/>
            <person name="Walker B."/>
            <person name="Young S.K."/>
            <person name="Zeng Q."/>
            <person name="Gargeya S."/>
            <person name="Fitzgerald M."/>
            <person name="Haas B."/>
            <person name="Abouelleil A."/>
            <person name="Alvarado L."/>
            <person name="Arachchi H.M."/>
            <person name="Berlin A.M."/>
            <person name="Chapman S.B."/>
            <person name="Goldberg J."/>
            <person name="Griggs A."/>
            <person name="Gujja S."/>
            <person name="Hansen M."/>
            <person name="Howarth C."/>
            <person name="Imamovic A."/>
            <person name="Larimer J."/>
            <person name="McCowen C."/>
            <person name="Montmayeur A."/>
            <person name="Murphy C."/>
            <person name="Neiman D."/>
            <person name="Pearson M."/>
            <person name="Priest M."/>
            <person name="Roberts A."/>
            <person name="Saif S."/>
            <person name="Shea T."/>
            <person name="Sisk P."/>
            <person name="Sykes S."/>
            <person name="Wortman J."/>
            <person name="Nusbaum C."/>
            <person name="Birren B."/>
        </authorList>
    </citation>
    <scope>NUCLEOTIDE SEQUENCE [LARGE SCALE GENOMIC DNA]</scope>
    <source>
        <strain evidence="1 2">12_1B</strain>
    </source>
</reference>
<dbReference type="RefSeq" id="WP_016361958.1">
    <property type="nucleotide sequence ID" value="NZ_KE161012.1"/>
</dbReference>
<proteinExistence type="predicted"/>
<keyword evidence="2" id="KW-1185">Reference proteome</keyword>
<dbReference type="Proteomes" id="UP000003233">
    <property type="component" value="Unassembled WGS sequence"/>
</dbReference>
<dbReference type="EMBL" id="AGWJ02000035">
    <property type="protein sequence ID" value="EPC08980.1"/>
    <property type="molecule type" value="Genomic_DNA"/>
</dbReference>
<gene>
    <name evidence="1" type="ORF">HMPREF0402_04299</name>
</gene>
<organism evidence="1 2">
    <name type="scientific">Fusobacterium ulcerans 12-1B</name>
    <dbReference type="NCBI Taxonomy" id="457404"/>
    <lineage>
        <taxon>Bacteria</taxon>
        <taxon>Fusobacteriati</taxon>
        <taxon>Fusobacteriota</taxon>
        <taxon>Fusobacteriia</taxon>
        <taxon>Fusobacteriales</taxon>
        <taxon>Fusobacteriaceae</taxon>
        <taxon>Fusobacterium</taxon>
    </lineage>
</organism>
<dbReference type="HOGENOM" id="CLU_1793688_0_0_0"/>
<dbReference type="InterPro" id="IPR009444">
    <property type="entry name" value="Conjugal_tfr_TraD_a-type"/>
</dbReference>